<dbReference type="PROSITE" id="PS51085">
    <property type="entry name" value="2FE2S_FER_2"/>
    <property type="match status" value="1"/>
</dbReference>
<dbReference type="GO" id="GO:0016491">
    <property type="term" value="F:oxidoreductase activity"/>
    <property type="evidence" value="ECO:0007669"/>
    <property type="project" value="UniProtKB-KW"/>
</dbReference>
<evidence type="ECO:0000256" key="4">
    <source>
        <dbReference type="ARBA" id="ARBA00023004"/>
    </source>
</evidence>
<evidence type="ECO:0000256" key="2">
    <source>
        <dbReference type="ARBA" id="ARBA00022723"/>
    </source>
</evidence>
<dbReference type="CDD" id="cd00207">
    <property type="entry name" value="fer2"/>
    <property type="match status" value="1"/>
</dbReference>
<dbReference type="Gene3D" id="3.10.20.30">
    <property type="match status" value="1"/>
</dbReference>
<dbReference type="FunFam" id="3.10.20.30:FF:000020">
    <property type="entry name" value="Xanthine dehydrogenase iron-sulfur subunit"/>
    <property type="match status" value="1"/>
</dbReference>
<accession>A0A381U7R0</accession>
<dbReference type="InterPro" id="IPR036884">
    <property type="entry name" value="2Fe-2S-bd_dom_sf"/>
</dbReference>
<keyword evidence="5" id="KW-0411">Iron-sulfur</keyword>
<dbReference type="EMBL" id="UINC01005639">
    <property type="protein sequence ID" value="SVA22603.1"/>
    <property type="molecule type" value="Genomic_DNA"/>
</dbReference>
<evidence type="ECO:0000259" key="6">
    <source>
        <dbReference type="PROSITE" id="PS51085"/>
    </source>
</evidence>
<feature type="domain" description="2Fe-2S ferredoxin-type" evidence="6">
    <location>
        <begin position="1"/>
        <end position="76"/>
    </location>
</feature>
<dbReference type="Gene3D" id="1.10.150.120">
    <property type="entry name" value="[2Fe-2S]-binding domain"/>
    <property type="match status" value="1"/>
</dbReference>
<dbReference type="SUPFAM" id="SSF47741">
    <property type="entry name" value="CO dehydrogenase ISP C-domain like"/>
    <property type="match status" value="1"/>
</dbReference>
<keyword evidence="2" id="KW-0479">Metal-binding</keyword>
<dbReference type="PROSITE" id="PS00197">
    <property type="entry name" value="2FE2S_FER_1"/>
    <property type="match status" value="1"/>
</dbReference>
<dbReference type="InterPro" id="IPR012675">
    <property type="entry name" value="Beta-grasp_dom_sf"/>
</dbReference>
<dbReference type="InterPro" id="IPR001041">
    <property type="entry name" value="2Fe-2S_ferredoxin-type"/>
</dbReference>
<evidence type="ECO:0000256" key="1">
    <source>
        <dbReference type="ARBA" id="ARBA00022714"/>
    </source>
</evidence>
<dbReference type="Pfam" id="PF00111">
    <property type="entry name" value="Fer2"/>
    <property type="match status" value="1"/>
</dbReference>
<dbReference type="PANTHER" id="PTHR44379:SF2">
    <property type="entry name" value="BLR6218 PROTEIN"/>
    <property type="match status" value="1"/>
</dbReference>
<organism evidence="7">
    <name type="scientific">marine metagenome</name>
    <dbReference type="NCBI Taxonomy" id="408172"/>
    <lineage>
        <taxon>unclassified sequences</taxon>
        <taxon>metagenomes</taxon>
        <taxon>ecological metagenomes</taxon>
    </lineage>
</organism>
<name>A0A381U7R0_9ZZZZ</name>
<dbReference type="InterPro" id="IPR036010">
    <property type="entry name" value="2Fe-2S_ferredoxin-like_sf"/>
</dbReference>
<dbReference type="SUPFAM" id="SSF54292">
    <property type="entry name" value="2Fe-2S ferredoxin-like"/>
    <property type="match status" value="1"/>
</dbReference>
<proteinExistence type="predicted"/>
<sequence>MIKLKVNGTTFDLDVDPETPLLWVIRDHLNLTGTKFGCGIAQCGACTVHVNGYAQRSCQTKLREVGGKEITTIEGLSPDSSHPVQQAWIEHDVPQCGYCQSGQLMAAAALLSDNSDPDDEQIDAAIDNICRCGTYQRIRRAIHRAAELAREA</sequence>
<dbReference type="GO" id="GO:0051537">
    <property type="term" value="F:2 iron, 2 sulfur cluster binding"/>
    <property type="evidence" value="ECO:0007669"/>
    <property type="project" value="UniProtKB-KW"/>
</dbReference>
<protein>
    <recommendedName>
        <fullName evidence="6">2Fe-2S ferredoxin-type domain-containing protein</fullName>
    </recommendedName>
</protein>
<dbReference type="InterPro" id="IPR002888">
    <property type="entry name" value="2Fe-2S-bd"/>
</dbReference>
<keyword evidence="4" id="KW-0408">Iron</keyword>
<gene>
    <name evidence="7" type="ORF">METZ01_LOCUS75457</name>
</gene>
<keyword evidence="3" id="KW-0560">Oxidoreductase</keyword>
<keyword evidence="1" id="KW-0001">2Fe-2S</keyword>
<dbReference type="Pfam" id="PF01799">
    <property type="entry name" value="Fer2_2"/>
    <property type="match status" value="1"/>
</dbReference>
<dbReference type="GO" id="GO:0046872">
    <property type="term" value="F:metal ion binding"/>
    <property type="evidence" value="ECO:0007669"/>
    <property type="project" value="UniProtKB-KW"/>
</dbReference>
<reference evidence="7" key="1">
    <citation type="submission" date="2018-05" db="EMBL/GenBank/DDBJ databases">
        <authorList>
            <person name="Lanie J.A."/>
            <person name="Ng W.-L."/>
            <person name="Kazmierczak K.M."/>
            <person name="Andrzejewski T.M."/>
            <person name="Davidsen T.M."/>
            <person name="Wayne K.J."/>
            <person name="Tettelin H."/>
            <person name="Glass J.I."/>
            <person name="Rusch D."/>
            <person name="Podicherti R."/>
            <person name="Tsui H.-C.T."/>
            <person name="Winkler M.E."/>
        </authorList>
    </citation>
    <scope>NUCLEOTIDE SEQUENCE</scope>
</reference>
<evidence type="ECO:0000313" key="7">
    <source>
        <dbReference type="EMBL" id="SVA22603.1"/>
    </source>
</evidence>
<dbReference type="InterPro" id="IPR006058">
    <property type="entry name" value="2Fe2S_fd_BS"/>
</dbReference>
<evidence type="ECO:0000256" key="5">
    <source>
        <dbReference type="ARBA" id="ARBA00023014"/>
    </source>
</evidence>
<evidence type="ECO:0000256" key="3">
    <source>
        <dbReference type="ARBA" id="ARBA00023002"/>
    </source>
</evidence>
<dbReference type="InterPro" id="IPR051452">
    <property type="entry name" value="Diverse_Oxidoreductases"/>
</dbReference>
<dbReference type="AlphaFoldDB" id="A0A381U7R0"/>
<dbReference type="PANTHER" id="PTHR44379">
    <property type="entry name" value="OXIDOREDUCTASE WITH IRON-SULFUR SUBUNIT"/>
    <property type="match status" value="1"/>
</dbReference>